<comment type="caution">
    <text evidence="3">The sequence shown here is derived from an EMBL/GenBank/DDBJ whole genome shotgun (WGS) entry which is preliminary data.</text>
</comment>
<reference evidence="3 4" key="1">
    <citation type="journal article" date="2024" name="Ann. Entomol. Soc. Am.">
        <title>Genomic analyses of the southern and eastern yellowjacket wasps (Hymenoptera: Vespidae) reveal evolutionary signatures of social life.</title>
        <authorList>
            <person name="Catto M.A."/>
            <person name="Caine P.B."/>
            <person name="Orr S.E."/>
            <person name="Hunt B.G."/>
            <person name="Goodisman M.A.D."/>
        </authorList>
    </citation>
    <scope>NUCLEOTIDE SEQUENCE [LARGE SCALE GENOMIC DNA]</scope>
    <source>
        <strain evidence="3">233</strain>
        <tissue evidence="3">Head and thorax</tissue>
    </source>
</reference>
<feature type="region of interest" description="Disordered" evidence="1">
    <location>
        <begin position="67"/>
        <end position="116"/>
    </location>
</feature>
<keyword evidence="4" id="KW-1185">Reference proteome</keyword>
<feature type="compositionally biased region" description="Basic and acidic residues" evidence="1">
    <location>
        <begin position="86"/>
        <end position="116"/>
    </location>
</feature>
<dbReference type="Proteomes" id="UP001607302">
    <property type="component" value="Unassembled WGS sequence"/>
</dbReference>
<proteinExistence type="predicted"/>
<protein>
    <submittedName>
        <fullName evidence="3">SERF-like protein</fullName>
    </submittedName>
</protein>
<accession>A0ABD1ZZJ3</accession>
<sequence length="116" mass="13289">MKTKFCIVAPLELCGKKEEARTPTTDFHINACMSLRRHVGLQMQQPPRGGTWVGGNQRELARAKNMKKTVKKAAAEQESNKGLSLEQRKARDAERMREKQLKKQQEQQEKTKQAAR</sequence>
<dbReference type="AlphaFoldDB" id="A0ABD1ZZJ3"/>
<name>A0ABD1ZZJ3_VESSQ</name>
<dbReference type="Pfam" id="PF04419">
    <property type="entry name" value="SERF-like_N"/>
    <property type="match status" value="1"/>
</dbReference>
<evidence type="ECO:0000259" key="2">
    <source>
        <dbReference type="Pfam" id="PF04419"/>
    </source>
</evidence>
<dbReference type="InterPro" id="IPR007513">
    <property type="entry name" value="SERF-like_N"/>
</dbReference>
<organism evidence="3 4">
    <name type="scientific">Vespula squamosa</name>
    <name type="common">Southern yellow jacket</name>
    <name type="synonym">Wasp</name>
    <dbReference type="NCBI Taxonomy" id="30214"/>
    <lineage>
        <taxon>Eukaryota</taxon>
        <taxon>Metazoa</taxon>
        <taxon>Ecdysozoa</taxon>
        <taxon>Arthropoda</taxon>
        <taxon>Hexapoda</taxon>
        <taxon>Insecta</taxon>
        <taxon>Pterygota</taxon>
        <taxon>Neoptera</taxon>
        <taxon>Endopterygota</taxon>
        <taxon>Hymenoptera</taxon>
        <taxon>Apocrita</taxon>
        <taxon>Aculeata</taxon>
        <taxon>Vespoidea</taxon>
        <taxon>Vespidae</taxon>
        <taxon>Vespinae</taxon>
        <taxon>Vespula</taxon>
    </lineage>
</organism>
<evidence type="ECO:0000256" key="1">
    <source>
        <dbReference type="SAM" id="MobiDB-lite"/>
    </source>
</evidence>
<evidence type="ECO:0000313" key="3">
    <source>
        <dbReference type="EMBL" id="KAL2713794.1"/>
    </source>
</evidence>
<dbReference type="EMBL" id="JAUDFV010000157">
    <property type="protein sequence ID" value="KAL2713794.1"/>
    <property type="molecule type" value="Genomic_DNA"/>
</dbReference>
<evidence type="ECO:0000313" key="4">
    <source>
        <dbReference type="Proteomes" id="UP001607302"/>
    </source>
</evidence>
<gene>
    <name evidence="3" type="ORF">V1478_016351</name>
</gene>
<feature type="domain" description="Small EDRK-rich factor-like N-terminal" evidence="2">
    <location>
        <begin position="55"/>
        <end position="89"/>
    </location>
</feature>